<dbReference type="EMBL" id="CP003479">
    <property type="protein sequence ID" value="AFI03862.1"/>
    <property type="molecule type" value="Genomic_DNA"/>
</dbReference>
<protein>
    <recommendedName>
        <fullName evidence="1">DUF5675 domain-containing protein</fullName>
    </recommendedName>
</protein>
<dbReference type="HOGENOM" id="CLU_123808_0_0_7"/>
<dbReference type="Proteomes" id="UP000005010">
    <property type="component" value="Chromosome"/>
</dbReference>
<reference evidence="3" key="1">
    <citation type="submission" date="2012-04" db="EMBL/GenBank/DDBJ databases">
        <title>Complete genome sequence of Helicobacter cetorum strain MIT 00-7128.</title>
        <authorList>
            <person name="Kersulyte D."/>
            <person name="Berg D.E."/>
        </authorList>
    </citation>
    <scope>NUCLEOTIDE SEQUENCE [LARGE SCALE GENOMIC DNA]</scope>
    <source>
        <strain evidence="3">MIT 00-7128</strain>
    </source>
</reference>
<keyword evidence="3" id="KW-1185">Reference proteome</keyword>
<sequence length="168" mass="19168">MYEIILTRLHTLKEVKKNDKLESGILGSFEVFKKDDRETPLFSCFSLENSGEPTDTPNLDRPIVARSYTLSWTDTSCTVPKDYQNKHNNRHACLQLHNPNDKAFSERKILIHVGNSAHDTLGCVLLGKQYDENTGMIYKSADAIKGFFDLVQELGVQNFELIIKDMQD</sequence>
<dbReference type="KEGG" id="hce:HCW_02905"/>
<accession>I0ELP3</accession>
<evidence type="ECO:0000259" key="1">
    <source>
        <dbReference type="Pfam" id="PF18925"/>
    </source>
</evidence>
<dbReference type="PATRIC" id="fig|182217.3.peg.624"/>
<feature type="domain" description="DUF5675" evidence="1">
    <location>
        <begin position="20"/>
        <end position="152"/>
    </location>
</feature>
<organism evidence="2 3">
    <name type="scientific">Helicobacter cetorum (strain ATCC BAA-429 / MIT 00-7128)</name>
    <dbReference type="NCBI Taxonomy" id="182217"/>
    <lineage>
        <taxon>Bacteria</taxon>
        <taxon>Pseudomonadati</taxon>
        <taxon>Campylobacterota</taxon>
        <taxon>Epsilonproteobacteria</taxon>
        <taxon>Campylobacterales</taxon>
        <taxon>Helicobacteraceae</taxon>
        <taxon>Helicobacter</taxon>
    </lineage>
</organism>
<proteinExistence type="predicted"/>
<evidence type="ECO:0000313" key="3">
    <source>
        <dbReference type="Proteomes" id="UP000005010"/>
    </source>
</evidence>
<gene>
    <name evidence="2" type="ordered locus">HCW_02905</name>
</gene>
<evidence type="ECO:0000313" key="2">
    <source>
        <dbReference type="EMBL" id="AFI03862.1"/>
    </source>
</evidence>
<dbReference type="RefSeq" id="WP_014660734.1">
    <property type="nucleotide sequence ID" value="NC_017737.1"/>
</dbReference>
<dbReference type="InterPro" id="IPR043732">
    <property type="entry name" value="DUF5675"/>
</dbReference>
<name>I0ELP3_HELC0</name>
<dbReference type="AlphaFoldDB" id="I0ELP3"/>
<dbReference type="STRING" id="182217.HCW_02905"/>
<dbReference type="Pfam" id="PF18925">
    <property type="entry name" value="DUF5675"/>
    <property type="match status" value="1"/>
</dbReference>